<evidence type="ECO:0000313" key="2">
    <source>
        <dbReference type="EMBL" id="MCC9626950.1"/>
    </source>
</evidence>
<name>A0A9X1SDQ7_9BACT</name>
<dbReference type="Gene3D" id="3.40.1000.10">
    <property type="entry name" value="Mog1/PsbP, alpha/beta/alpha sandwich"/>
    <property type="match status" value="1"/>
</dbReference>
<accession>A0A9X1SDQ7</accession>
<feature type="chain" id="PRO_5040851633" description="DUF1795 domain-containing protein" evidence="1">
    <location>
        <begin position="33"/>
        <end position="180"/>
    </location>
</feature>
<evidence type="ECO:0008006" key="4">
    <source>
        <dbReference type="Google" id="ProtNLM"/>
    </source>
</evidence>
<reference evidence="2" key="1">
    <citation type="submission" date="2021-11" db="EMBL/GenBank/DDBJ databases">
        <title>Genome sequence.</title>
        <authorList>
            <person name="Sun Q."/>
        </authorList>
    </citation>
    <scope>NUCLEOTIDE SEQUENCE</scope>
    <source>
        <strain evidence="2">JC732</strain>
    </source>
</reference>
<dbReference type="Proteomes" id="UP001139103">
    <property type="component" value="Unassembled WGS sequence"/>
</dbReference>
<evidence type="ECO:0000256" key="1">
    <source>
        <dbReference type="SAM" id="SignalP"/>
    </source>
</evidence>
<dbReference type="EMBL" id="JAJKFT010000002">
    <property type="protein sequence ID" value="MCC9626950.1"/>
    <property type="molecule type" value="Genomic_DNA"/>
</dbReference>
<organism evidence="2 3">
    <name type="scientific">Blastopirellula sediminis</name>
    <dbReference type="NCBI Taxonomy" id="2894196"/>
    <lineage>
        <taxon>Bacteria</taxon>
        <taxon>Pseudomonadati</taxon>
        <taxon>Planctomycetota</taxon>
        <taxon>Planctomycetia</taxon>
        <taxon>Pirellulales</taxon>
        <taxon>Pirellulaceae</taxon>
        <taxon>Blastopirellula</taxon>
    </lineage>
</organism>
<evidence type="ECO:0000313" key="3">
    <source>
        <dbReference type="Proteomes" id="UP001139103"/>
    </source>
</evidence>
<comment type="caution">
    <text evidence="2">The sequence shown here is derived from an EMBL/GenBank/DDBJ whole genome shotgun (WGS) entry which is preliminary data.</text>
</comment>
<protein>
    <recommendedName>
        <fullName evidence="4">DUF1795 domain-containing protein</fullName>
    </recommendedName>
</protein>
<dbReference type="AlphaFoldDB" id="A0A9X1SDQ7"/>
<keyword evidence="1" id="KW-0732">Signal</keyword>
<dbReference type="RefSeq" id="WP_230214466.1">
    <property type="nucleotide sequence ID" value="NZ_JAJKFT010000002.1"/>
</dbReference>
<proteinExistence type="predicted"/>
<sequence length="180" mass="20367">MFQNRTAKGFFALTQLFVVAFFAIQSASTANAEEFVSNKHKFALTLPARWDHICGDETSETFGVYNMRSDLTEILIVNVTTASPEVVDGVTYPNLALATQKYIETIIPGAVFSRPRPLCVGGNYAWKFNYDWELEEGRAVTTHQWMVVNKWRLYSITWSAHTDATNAKEATAIVKDLKFR</sequence>
<keyword evidence="3" id="KW-1185">Reference proteome</keyword>
<gene>
    <name evidence="2" type="ORF">LOC68_00890</name>
</gene>
<feature type="signal peptide" evidence="1">
    <location>
        <begin position="1"/>
        <end position="32"/>
    </location>
</feature>